<feature type="domain" description="ABC transmembrane type-1" evidence="8">
    <location>
        <begin position="97"/>
        <end position="311"/>
    </location>
</feature>
<dbReference type="InterPro" id="IPR045621">
    <property type="entry name" value="BPD_transp_1_N"/>
</dbReference>
<dbReference type="SUPFAM" id="SSF161098">
    <property type="entry name" value="MetI-like"/>
    <property type="match status" value="1"/>
</dbReference>
<evidence type="ECO:0000313" key="9">
    <source>
        <dbReference type="EMBL" id="SMC90408.1"/>
    </source>
</evidence>
<feature type="transmembrane region" description="Helical" evidence="7">
    <location>
        <begin position="246"/>
        <end position="272"/>
    </location>
</feature>
<keyword evidence="4 7" id="KW-0812">Transmembrane</keyword>
<organism evidence="9 10">
    <name type="scientific">Desulfocicer vacuolatum DSM 3385</name>
    <dbReference type="NCBI Taxonomy" id="1121400"/>
    <lineage>
        <taxon>Bacteria</taxon>
        <taxon>Pseudomonadati</taxon>
        <taxon>Thermodesulfobacteriota</taxon>
        <taxon>Desulfobacteria</taxon>
        <taxon>Desulfobacterales</taxon>
        <taxon>Desulfobacteraceae</taxon>
        <taxon>Desulfocicer</taxon>
    </lineage>
</organism>
<evidence type="ECO:0000256" key="4">
    <source>
        <dbReference type="ARBA" id="ARBA00022692"/>
    </source>
</evidence>
<feature type="transmembrane region" description="Helical" evidence="7">
    <location>
        <begin position="292"/>
        <end position="318"/>
    </location>
</feature>
<feature type="transmembrane region" description="Helical" evidence="7">
    <location>
        <begin position="101"/>
        <end position="121"/>
    </location>
</feature>
<reference evidence="9 10" key="1">
    <citation type="submission" date="2017-04" db="EMBL/GenBank/DDBJ databases">
        <authorList>
            <person name="Afonso C.L."/>
            <person name="Miller P.J."/>
            <person name="Scott M.A."/>
            <person name="Spackman E."/>
            <person name="Goraichik I."/>
            <person name="Dimitrov K.M."/>
            <person name="Suarez D.L."/>
            <person name="Swayne D.E."/>
        </authorList>
    </citation>
    <scope>NUCLEOTIDE SEQUENCE [LARGE SCALE GENOMIC DNA]</scope>
    <source>
        <strain evidence="9 10">DSM 3385</strain>
    </source>
</reference>
<dbReference type="CDD" id="cd06261">
    <property type="entry name" value="TM_PBP2"/>
    <property type="match status" value="1"/>
</dbReference>
<evidence type="ECO:0000256" key="2">
    <source>
        <dbReference type="ARBA" id="ARBA00022448"/>
    </source>
</evidence>
<keyword evidence="10" id="KW-1185">Reference proteome</keyword>
<evidence type="ECO:0000256" key="3">
    <source>
        <dbReference type="ARBA" id="ARBA00022475"/>
    </source>
</evidence>
<evidence type="ECO:0000256" key="6">
    <source>
        <dbReference type="ARBA" id="ARBA00023136"/>
    </source>
</evidence>
<keyword evidence="2 7" id="KW-0813">Transport</keyword>
<dbReference type="STRING" id="1121400.SAMN02746065_11488"/>
<feature type="transmembrane region" description="Helical" evidence="7">
    <location>
        <begin position="133"/>
        <end position="157"/>
    </location>
</feature>
<dbReference type="PANTHER" id="PTHR43376:SF1">
    <property type="entry name" value="OLIGOPEPTIDE TRANSPORT SYSTEM PERMEASE PROTEIN"/>
    <property type="match status" value="1"/>
</dbReference>
<dbReference type="RefSeq" id="WP_084069953.1">
    <property type="nucleotide sequence ID" value="NZ_FWXY01000014.1"/>
</dbReference>
<gene>
    <name evidence="9" type="ORF">SAMN02746065_11488</name>
</gene>
<comment type="subcellular location">
    <subcellularLocation>
        <location evidence="1 7">Cell membrane</location>
        <topology evidence="1 7">Multi-pass membrane protein</topology>
    </subcellularLocation>
</comment>
<feature type="transmembrane region" description="Helical" evidence="7">
    <location>
        <begin position="188"/>
        <end position="210"/>
    </location>
</feature>
<protein>
    <submittedName>
        <fullName evidence="9">Peptide/nickel transport system permease protein</fullName>
    </submittedName>
</protein>
<proteinExistence type="inferred from homology"/>
<dbReference type="AlphaFoldDB" id="A0A1W2D089"/>
<keyword evidence="5 7" id="KW-1133">Transmembrane helix</keyword>
<dbReference type="Pfam" id="PF00528">
    <property type="entry name" value="BPD_transp_1"/>
    <property type="match status" value="1"/>
</dbReference>
<evidence type="ECO:0000256" key="5">
    <source>
        <dbReference type="ARBA" id="ARBA00022989"/>
    </source>
</evidence>
<evidence type="ECO:0000259" key="8">
    <source>
        <dbReference type="PROSITE" id="PS50928"/>
    </source>
</evidence>
<dbReference type="GO" id="GO:0055085">
    <property type="term" value="P:transmembrane transport"/>
    <property type="evidence" value="ECO:0007669"/>
    <property type="project" value="InterPro"/>
</dbReference>
<comment type="similarity">
    <text evidence="7">Belongs to the binding-protein-dependent transport system permease family.</text>
</comment>
<name>A0A1W2D089_9BACT</name>
<sequence length="324" mass="36188">MNRIVFISKKAVELFILFFLILTVLFFLFRLAPGDPVTRMVDPMLTPEDAAHIIEQMGLDKPLTTQYMIYVKNFFTGNFGFSFHYGEPVARVIMARLPCTLLLFTTSTLLAALAGVFLGKISAWKKGSRMDGVLSISALVCHTLFVPWFALMMLWMLGFQVGWFPLGGIISPELWIEDAPFGLKVLDVIHHMILPLLTLFIIHVGSYLLLMRSSMLSVLKEDYILTARAKGLTDRVIRNRHAAKNAALPVVTSVGLSLAFSINGGALTEQIFTWPGIGRELIFAVSNNDYPLAQGCFLLIAAVVLSANFIVDLLYAWLDPRIHY</sequence>
<keyword evidence="6 7" id="KW-0472">Membrane</keyword>
<dbReference type="InterPro" id="IPR000515">
    <property type="entry name" value="MetI-like"/>
</dbReference>
<dbReference type="InterPro" id="IPR035906">
    <property type="entry name" value="MetI-like_sf"/>
</dbReference>
<accession>A0A1W2D089</accession>
<dbReference type="PROSITE" id="PS50928">
    <property type="entry name" value="ABC_TM1"/>
    <property type="match status" value="1"/>
</dbReference>
<keyword evidence="3" id="KW-1003">Cell membrane</keyword>
<dbReference type="Pfam" id="PF19300">
    <property type="entry name" value="BPD_transp_1_N"/>
    <property type="match status" value="1"/>
</dbReference>
<dbReference type="OrthoDB" id="9778910at2"/>
<dbReference type="PANTHER" id="PTHR43376">
    <property type="entry name" value="OLIGOPEPTIDE TRANSPORT SYSTEM PERMEASE PROTEIN"/>
    <property type="match status" value="1"/>
</dbReference>
<dbReference type="EMBL" id="FWXY01000014">
    <property type="protein sequence ID" value="SMC90408.1"/>
    <property type="molecule type" value="Genomic_DNA"/>
</dbReference>
<evidence type="ECO:0000313" key="10">
    <source>
        <dbReference type="Proteomes" id="UP000192418"/>
    </source>
</evidence>
<dbReference type="GO" id="GO:0005886">
    <property type="term" value="C:plasma membrane"/>
    <property type="evidence" value="ECO:0007669"/>
    <property type="project" value="UniProtKB-SubCell"/>
</dbReference>
<dbReference type="Gene3D" id="1.10.3720.10">
    <property type="entry name" value="MetI-like"/>
    <property type="match status" value="1"/>
</dbReference>
<evidence type="ECO:0000256" key="7">
    <source>
        <dbReference type="RuleBase" id="RU363032"/>
    </source>
</evidence>
<dbReference type="Proteomes" id="UP000192418">
    <property type="component" value="Unassembled WGS sequence"/>
</dbReference>
<evidence type="ECO:0000256" key="1">
    <source>
        <dbReference type="ARBA" id="ARBA00004651"/>
    </source>
</evidence>